<keyword evidence="12" id="KW-1185">Reference proteome</keyword>
<sequence>MDSVRFGAEQAVIECQWQFKYRRWNCSTINGTRLFGKTVMEGTRESAFVHAISSAGVSHAVTRACSSGRLVRCGCDRTVQKSSADSFKWSGCSDNIAYGTAFSKSFVDTNDIRQARGKSDPKAIMNLHNNEAGRKAIEYQMRIECKCHGASGSCQTKTCWRAMPEFRMIGSDLKNRFDAATEVRPKKMGRRTKLAPVSNLFKPFTDVDLIYLKSSPDFCEPNDKIGSLGTHGRECNKTSRDVDGCELLCCGRGYSRHLQNVVERCHCKFHWCCHVTCKECKSETETYECL</sequence>
<evidence type="ECO:0000256" key="1">
    <source>
        <dbReference type="ARBA" id="ARBA00004498"/>
    </source>
</evidence>
<feature type="non-terminal residue" evidence="11">
    <location>
        <position position="290"/>
    </location>
</feature>
<protein>
    <recommendedName>
        <fullName evidence="10">Protein Wnt</fullName>
    </recommendedName>
</protein>
<evidence type="ECO:0000313" key="12">
    <source>
        <dbReference type="Proteomes" id="UP000054359"/>
    </source>
</evidence>
<evidence type="ECO:0000313" key="11">
    <source>
        <dbReference type="EMBL" id="KFM59127.1"/>
    </source>
</evidence>
<accession>A0A087T1Y8</accession>
<dbReference type="GO" id="GO:0005109">
    <property type="term" value="F:frizzled binding"/>
    <property type="evidence" value="ECO:0007669"/>
    <property type="project" value="TreeGrafter"/>
</dbReference>
<dbReference type="STRING" id="407821.A0A087T1Y8"/>
<dbReference type="GO" id="GO:0030182">
    <property type="term" value="P:neuron differentiation"/>
    <property type="evidence" value="ECO:0007669"/>
    <property type="project" value="TreeGrafter"/>
</dbReference>
<dbReference type="InterPro" id="IPR043158">
    <property type="entry name" value="Wnt_C"/>
</dbReference>
<dbReference type="FunFam" id="3.30.2460.20:FF:000001">
    <property type="entry name" value="Wnt homolog"/>
    <property type="match status" value="1"/>
</dbReference>
<comment type="subcellular location">
    <subcellularLocation>
        <location evidence="1 10">Secreted</location>
        <location evidence="1 10">Extracellular space</location>
        <location evidence="1 10">Extracellular matrix</location>
    </subcellularLocation>
</comment>
<keyword evidence="4" id="KW-0964">Secreted</keyword>
<dbReference type="Pfam" id="PF00110">
    <property type="entry name" value="wnt"/>
    <property type="match status" value="1"/>
</dbReference>
<dbReference type="PRINTS" id="PR01349">
    <property type="entry name" value="WNTPROTEIN"/>
</dbReference>
<evidence type="ECO:0000256" key="4">
    <source>
        <dbReference type="ARBA" id="ARBA00022525"/>
    </source>
</evidence>
<dbReference type="InterPro" id="IPR005817">
    <property type="entry name" value="Wnt"/>
</dbReference>
<proteinExistence type="inferred from homology"/>
<gene>
    <name evidence="11" type="ORF">X975_15063</name>
</gene>
<dbReference type="GO" id="GO:0005615">
    <property type="term" value="C:extracellular space"/>
    <property type="evidence" value="ECO:0007669"/>
    <property type="project" value="TreeGrafter"/>
</dbReference>
<evidence type="ECO:0000256" key="8">
    <source>
        <dbReference type="ARBA" id="ARBA00023180"/>
    </source>
</evidence>
<dbReference type="Proteomes" id="UP000054359">
    <property type="component" value="Unassembled WGS sequence"/>
</dbReference>
<evidence type="ECO:0000256" key="7">
    <source>
        <dbReference type="ARBA" id="ARBA00023157"/>
    </source>
</evidence>
<dbReference type="GO" id="GO:0000902">
    <property type="term" value="P:cell morphogenesis"/>
    <property type="evidence" value="ECO:0007669"/>
    <property type="project" value="UniProtKB-ARBA"/>
</dbReference>
<keyword evidence="3 10" id="KW-0217">Developmental protein</keyword>
<evidence type="ECO:0000256" key="2">
    <source>
        <dbReference type="ARBA" id="ARBA00005683"/>
    </source>
</evidence>
<dbReference type="GO" id="GO:0060070">
    <property type="term" value="P:canonical Wnt signaling pathway"/>
    <property type="evidence" value="ECO:0007669"/>
    <property type="project" value="TreeGrafter"/>
</dbReference>
<keyword evidence="5" id="KW-0272">Extracellular matrix</keyword>
<evidence type="ECO:0000256" key="6">
    <source>
        <dbReference type="ARBA" id="ARBA00022687"/>
    </source>
</evidence>
<dbReference type="Gene3D" id="3.30.2460.20">
    <property type="match status" value="1"/>
</dbReference>
<name>A0A087T1Y8_STEMI</name>
<evidence type="ECO:0000256" key="3">
    <source>
        <dbReference type="ARBA" id="ARBA00022473"/>
    </source>
</evidence>
<organism evidence="11 12">
    <name type="scientific">Stegodyphus mimosarum</name>
    <name type="common">African social velvet spider</name>
    <dbReference type="NCBI Taxonomy" id="407821"/>
    <lineage>
        <taxon>Eukaryota</taxon>
        <taxon>Metazoa</taxon>
        <taxon>Ecdysozoa</taxon>
        <taxon>Arthropoda</taxon>
        <taxon>Chelicerata</taxon>
        <taxon>Arachnida</taxon>
        <taxon>Araneae</taxon>
        <taxon>Araneomorphae</taxon>
        <taxon>Entelegynae</taxon>
        <taxon>Eresoidea</taxon>
        <taxon>Eresidae</taxon>
        <taxon>Stegodyphus</taxon>
    </lineage>
</organism>
<dbReference type="GO" id="GO:0045165">
    <property type="term" value="P:cell fate commitment"/>
    <property type="evidence" value="ECO:0007669"/>
    <property type="project" value="TreeGrafter"/>
</dbReference>
<dbReference type="PANTHER" id="PTHR12027">
    <property type="entry name" value="WNT RELATED"/>
    <property type="match status" value="1"/>
</dbReference>
<keyword evidence="7" id="KW-1015">Disulfide bond</keyword>
<evidence type="ECO:0000256" key="9">
    <source>
        <dbReference type="ARBA" id="ARBA00023288"/>
    </source>
</evidence>
<dbReference type="AlphaFoldDB" id="A0A087T1Y8"/>
<keyword evidence="6 10" id="KW-0879">Wnt signaling pathway</keyword>
<evidence type="ECO:0000256" key="10">
    <source>
        <dbReference type="RuleBase" id="RU003500"/>
    </source>
</evidence>
<comment type="similarity">
    <text evidence="2 10">Belongs to the Wnt family.</text>
</comment>
<dbReference type="SMART" id="SM00097">
    <property type="entry name" value="WNT1"/>
    <property type="match status" value="1"/>
</dbReference>
<dbReference type="OMA" id="NFEWSGC"/>
<comment type="function">
    <text evidence="10">Ligand for members of the frizzled family of seven transmembrane receptors.</text>
</comment>
<dbReference type="OrthoDB" id="5945655at2759"/>
<keyword evidence="9" id="KW-0449">Lipoprotein</keyword>
<dbReference type="EMBL" id="KK113022">
    <property type="protein sequence ID" value="KFM59127.1"/>
    <property type="molecule type" value="Genomic_DNA"/>
</dbReference>
<evidence type="ECO:0000256" key="5">
    <source>
        <dbReference type="ARBA" id="ARBA00022530"/>
    </source>
</evidence>
<dbReference type="PANTHER" id="PTHR12027:SF101">
    <property type="entry name" value="PROTEIN WNT-4"/>
    <property type="match status" value="1"/>
</dbReference>
<dbReference type="GO" id="GO:0005125">
    <property type="term" value="F:cytokine activity"/>
    <property type="evidence" value="ECO:0007669"/>
    <property type="project" value="TreeGrafter"/>
</dbReference>
<dbReference type="CDD" id="cd19336">
    <property type="entry name" value="Wnt_Wnt4"/>
    <property type="match status" value="1"/>
</dbReference>
<keyword evidence="8" id="KW-0325">Glycoprotein</keyword>
<dbReference type="GO" id="GO:0007517">
    <property type="term" value="P:muscle organ development"/>
    <property type="evidence" value="ECO:0007669"/>
    <property type="project" value="UniProtKB-ARBA"/>
</dbReference>
<reference evidence="11 12" key="1">
    <citation type="submission" date="2013-11" db="EMBL/GenBank/DDBJ databases">
        <title>Genome sequencing of Stegodyphus mimosarum.</title>
        <authorList>
            <person name="Bechsgaard J."/>
        </authorList>
    </citation>
    <scope>NUCLEOTIDE SEQUENCE [LARGE SCALE GENOMIC DNA]</scope>
</reference>